<dbReference type="PANTHER" id="PTHR43811:SF19">
    <property type="entry name" value="39 KDA FK506-BINDING NUCLEAR PROTEIN"/>
    <property type="match status" value="1"/>
</dbReference>
<dbReference type="OMA" id="SAWADET"/>
<keyword evidence="4 5" id="KW-0413">Isomerase</keyword>
<dbReference type="HOGENOM" id="CLU_013615_12_1_1"/>
<evidence type="ECO:0000256" key="4">
    <source>
        <dbReference type="ARBA" id="ARBA00023235"/>
    </source>
</evidence>
<dbReference type="Gene3D" id="3.10.50.40">
    <property type="match status" value="1"/>
</dbReference>
<dbReference type="InterPro" id="IPR046357">
    <property type="entry name" value="PPIase_dom_sf"/>
</dbReference>
<keyword evidence="10" id="KW-1185">Reference proteome</keyword>
<protein>
    <recommendedName>
        <fullName evidence="2 5">peptidylprolyl isomerase</fullName>
        <ecNumber evidence="2 5">5.2.1.8</ecNumber>
    </recommendedName>
</protein>
<evidence type="ECO:0000256" key="3">
    <source>
        <dbReference type="ARBA" id="ARBA00023110"/>
    </source>
</evidence>
<dbReference type="SUPFAM" id="SSF54534">
    <property type="entry name" value="FKBP-like"/>
    <property type="match status" value="1"/>
</dbReference>
<evidence type="ECO:0000313" key="10">
    <source>
        <dbReference type="Proteomes" id="UP000011087"/>
    </source>
</evidence>
<evidence type="ECO:0000259" key="7">
    <source>
        <dbReference type="PROSITE" id="PS50059"/>
    </source>
</evidence>
<dbReference type="GeneID" id="17305307"/>
<reference evidence="10" key="2">
    <citation type="submission" date="2012-11" db="EMBL/GenBank/DDBJ databases">
        <authorList>
            <person name="Kuo A."/>
            <person name="Curtis B.A."/>
            <person name="Tanifuji G."/>
            <person name="Burki F."/>
            <person name="Gruber A."/>
            <person name="Irimia M."/>
            <person name="Maruyama S."/>
            <person name="Arias M.C."/>
            <person name="Ball S.G."/>
            <person name="Gile G.H."/>
            <person name="Hirakawa Y."/>
            <person name="Hopkins J.F."/>
            <person name="Rensing S.A."/>
            <person name="Schmutz J."/>
            <person name="Symeonidi A."/>
            <person name="Elias M."/>
            <person name="Eveleigh R.J."/>
            <person name="Herman E.K."/>
            <person name="Klute M.J."/>
            <person name="Nakayama T."/>
            <person name="Obornik M."/>
            <person name="Reyes-Prieto A."/>
            <person name="Armbrust E.V."/>
            <person name="Aves S.J."/>
            <person name="Beiko R.G."/>
            <person name="Coutinho P."/>
            <person name="Dacks J.B."/>
            <person name="Durnford D.G."/>
            <person name="Fast N.M."/>
            <person name="Green B.R."/>
            <person name="Grisdale C."/>
            <person name="Hempe F."/>
            <person name="Henrissat B."/>
            <person name="Hoppner M.P."/>
            <person name="Ishida K.-I."/>
            <person name="Kim E."/>
            <person name="Koreny L."/>
            <person name="Kroth P.G."/>
            <person name="Liu Y."/>
            <person name="Malik S.-B."/>
            <person name="Maier U.G."/>
            <person name="McRose D."/>
            <person name="Mock T."/>
            <person name="Neilson J.A."/>
            <person name="Onodera N.T."/>
            <person name="Poole A.M."/>
            <person name="Pritham E.J."/>
            <person name="Richards T.A."/>
            <person name="Rocap G."/>
            <person name="Roy S.W."/>
            <person name="Sarai C."/>
            <person name="Schaack S."/>
            <person name="Shirato S."/>
            <person name="Slamovits C.H."/>
            <person name="Spencer D.F."/>
            <person name="Suzuki S."/>
            <person name="Worden A.Z."/>
            <person name="Zauner S."/>
            <person name="Barry K."/>
            <person name="Bell C."/>
            <person name="Bharti A.K."/>
            <person name="Crow J.A."/>
            <person name="Grimwood J."/>
            <person name="Kramer R."/>
            <person name="Lindquist E."/>
            <person name="Lucas S."/>
            <person name="Salamov A."/>
            <person name="McFadden G.I."/>
            <person name="Lane C.E."/>
            <person name="Keeling P.J."/>
            <person name="Gray M.W."/>
            <person name="Grigoriev I.V."/>
            <person name="Archibald J.M."/>
        </authorList>
    </citation>
    <scope>NUCLEOTIDE SEQUENCE</scope>
    <source>
        <strain evidence="10">CCMP2712</strain>
    </source>
</reference>
<feature type="chain" id="PRO_5008771426" description="peptidylprolyl isomerase" evidence="6">
    <location>
        <begin position="17"/>
        <end position="151"/>
    </location>
</feature>
<dbReference type="EnsemblProtists" id="EKX48552">
    <property type="protein sequence ID" value="EKX48552"/>
    <property type="gene ID" value="GUITHDRAFT_105695"/>
</dbReference>
<dbReference type="InterPro" id="IPR001179">
    <property type="entry name" value="PPIase_FKBP_dom"/>
</dbReference>
<dbReference type="OrthoDB" id="77911at2759"/>
<evidence type="ECO:0000256" key="6">
    <source>
        <dbReference type="SAM" id="SignalP"/>
    </source>
</evidence>
<sequence>MAAGSLLTFLPQAASAVDFKPLENGEGVEYAVLQSGSGDKAKIGELVAIRFKASFNGNTFDDCFKTQNAYYYRVGSENIVKGLDLAVQNMRVGDRWALKVPPSLAFGDKGLKPSPGKPRIPGGATIEYEVLFETFPGREADILEVTGGEGV</sequence>
<reference evidence="8 10" key="1">
    <citation type="journal article" date="2012" name="Nature">
        <title>Algal genomes reveal evolutionary mosaicism and the fate of nucleomorphs.</title>
        <authorList>
            <consortium name="DOE Joint Genome Institute"/>
            <person name="Curtis B.A."/>
            <person name="Tanifuji G."/>
            <person name="Burki F."/>
            <person name="Gruber A."/>
            <person name="Irimia M."/>
            <person name="Maruyama S."/>
            <person name="Arias M.C."/>
            <person name="Ball S.G."/>
            <person name="Gile G.H."/>
            <person name="Hirakawa Y."/>
            <person name="Hopkins J.F."/>
            <person name="Kuo A."/>
            <person name="Rensing S.A."/>
            <person name="Schmutz J."/>
            <person name="Symeonidi A."/>
            <person name="Elias M."/>
            <person name="Eveleigh R.J."/>
            <person name="Herman E.K."/>
            <person name="Klute M.J."/>
            <person name="Nakayama T."/>
            <person name="Obornik M."/>
            <person name="Reyes-Prieto A."/>
            <person name="Armbrust E.V."/>
            <person name="Aves S.J."/>
            <person name="Beiko R.G."/>
            <person name="Coutinho P."/>
            <person name="Dacks J.B."/>
            <person name="Durnford D.G."/>
            <person name="Fast N.M."/>
            <person name="Green B.R."/>
            <person name="Grisdale C.J."/>
            <person name="Hempel F."/>
            <person name="Henrissat B."/>
            <person name="Hoppner M.P."/>
            <person name="Ishida K."/>
            <person name="Kim E."/>
            <person name="Koreny L."/>
            <person name="Kroth P.G."/>
            <person name="Liu Y."/>
            <person name="Malik S.B."/>
            <person name="Maier U.G."/>
            <person name="McRose D."/>
            <person name="Mock T."/>
            <person name="Neilson J.A."/>
            <person name="Onodera N.T."/>
            <person name="Poole A.M."/>
            <person name="Pritham E.J."/>
            <person name="Richards T.A."/>
            <person name="Rocap G."/>
            <person name="Roy S.W."/>
            <person name="Sarai C."/>
            <person name="Schaack S."/>
            <person name="Shirato S."/>
            <person name="Slamovits C.H."/>
            <person name="Spencer D.F."/>
            <person name="Suzuki S."/>
            <person name="Worden A.Z."/>
            <person name="Zauner S."/>
            <person name="Barry K."/>
            <person name="Bell C."/>
            <person name="Bharti A.K."/>
            <person name="Crow J.A."/>
            <person name="Grimwood J."/>
            <person name="Kramer R."/>
            <person name="Lindquist E."/>
            <person name="Lucas S."/>
            <person name="Salamov A."/>
            <person name="McFadden G.I."/>
            <person name="Lane C.E."/>
            <person name="Keeling P.J."/>
            <person name="Gray M.W."/>
            <person name="Grigoriev I.V."/>
            <person name="Archibald J.M."/>
        </authorList>
    </citation>
    <scope>NUCLEOTIDE SEQUENCE</scope>
    <source>
        <strain evidence="8 10">CCMP2712</strain>
    </source>
</reference>
<dbReference type="GO" id="GO:0003755">
    <property type="term" value="F:peptidyl-prolyl cis-trans isomerase activity"/>
    <property type="evidence" value="ECO:0007669"/>
    <property type="project" value="UniProtKB-KW"/>
</dbReference>
<dbReference type="Proteomes" id="UP000011087">
    <property type="component" value="Unassembled WGS sequence"/>
</dbReference>
<reference evidence="9" key="3">
    <citation type="submission" date="2016-03" db="UniProtKB">
        <authorList>
            <consortium name="EnsemblProtists"/>
        </authorList>
    </citation>
    <scope>IDENTIFICATION</scope>
</reference>
<evidence type="ECO:0000313" key="8">
    <source>
        <dbReference type="EMBL" id="EKX48552.1"/>
    </source>
</evidence>
<gene>
    <name evidence="8" type="ORF">GUITHDRAFT_105695</name>
</gene>
<name>L1JJQ0_GUITC</name>
<dbReference type="KEGG" id="gtt:GUITHDRAFT_105695"/>
<evidence type="ECO:0000256" key="5">
    <source>
        <dbReference type="PROSITE-ProRule" id="PRU00277"/>
    </source>
</evidence>
<dbReference type="RefSeq" id="XP_005835532.1">
    <property type="nucleotide sequence ID" value="XM_005835475.1"/>
</dbReference>
<comment type="catalytic activity">
    <reaction evidence="1 5">
        <text>[protein]-peptidylproline (omega=180) = [protein]-peptidylproline (omega=0)</text>
        <dbReference type="Rhea" id="RHEA:16237"/>
        <dbReference type="Rhea" id="RHEA-COMP:10747"/>
        <dbReference type="Rhea" id="RHEA-COMP:10748"/>
        <dbReference type="ChEBI" id="CHEBI:83833"/>
        <dbReference type="ChEBI" id="CHEBI:83834"/>
        <dbReference type="EC" id="5.2.1.8"/>
    </reaction>
</comment>
<feature type="domain" description="PPIase FKBP-type" evidence="7">
    <location>
        <begin position="44"/>
        <end position="136"/>
    </location>
</feature>
<dbReference type="AlphaFoldDB" id="L1JJQ0"/>
<evidence type="ECO:0000313" key="9">
    <source>
        <dbReference type="EnsemblProtists" id="EKX48552"/>
    </source>
</evidence>
<dbReference type="PROSITE" id="PS50059">
    <property type="entry name" value="FKBP_PPIASE"/>
    <property type="match status" value="1"/>
</dbReference>
<evidence type="ECO:0000256" key="2">
    <source>
        <dbReference type="ARBA" id="ARBA00013194"/>
    </source>
</evidence>
<keyword evidence="6" id="KW-0732">Signal</keyword>
<evidence type="ECO:0000256" key="1">
    <source>
        <dbReference type="ARBA" id="ARBA00000971"/>
    </source>
</evidence>
<organism evidence="8">
    <name type="scientific">Guillardia theta (strain CCMP2712)</name>
    <name type="common">Cryptophyte</name>
    <dbReference type="NCBI Taxonomy" id="905079"/>
    <lineage>
        <taxon>Eukaryota</taxon>
        <taxon>Cryptophyceae</taxon>
        <taxon>Pyrenomonadales</taxon>
        <taxon>Geminigeraceae</taxon>
        <taxon>Guillardia</taxon>
    </lineage>
</organism>
<dbReference type="EMBL" id="JH992985">
    <property type="protein sequence ID" value="EKX48552.1"/>
    <property type="molecule type" value="Genomic_DNA"/>
</dbReference>
<dbReference type="EC" id="5.2.1.8" evidence="2 5"/>
<dbReference type="Pfam" id="PF00254">
    <property type="entry name" value="FKBP_C"/>
    <property type="match status" value="1"/>
</dbReference>
<dbReference type="eggNOG" id="KOG0552">
    <property type="taxonomic scope" value="Eukaryota"/>
</dbReference>
<feature type="signal peptide" evidence="6">
    <location>
        <begin position="1"/>
        <end position="16"/>
    </location>
</feature>
<proteinExistence type="predicted"/>
<dbReference type="PANTHER" id="PTHR43811">
    <property type="entry name" value="FKBP-TYPE PEPTIDYL-PROLYL CIS-TRANS ISOMERASE FKPA"/>
    <property type="match status" value="1"/>
</dbReference>
<dbReference type="PaxDb" id="55529-EKX48552"/>
<dbReference type="STRING" id="905079.L1JJQ0"/>
<accession>L1JJQ0</accession>
<keyword evidence="3 5" id="KW-0697">Rotamase</keyword>